<reference evidence="7 8" key="1">
    <citation type="journal article" date="2021" name="Int. J. Syst. Evol. Microbiol.">
        <title>Amazonocrinis nigriterrae gen. nov., sp. nov., Atlanticothrix silvestris gen. nov., sp. nov. and Dendronalium phyllosphericum gen. nov., sp. nov., nostocacean cyanobacteria from Brazilian environments.</title>
        <authorList>
            <person name="Alvarenga D.O."/>
            <person name="Andreote A.P.D."/>
            <person name="Branco L.H.Z."/>
            <person name="Delbaje E."/>
            <person name="Cruz R.B."/>
            <person name="Varani A.M."/>
            <person name="Fiore M.F."/>
        </authorList>
    </citation>
    <scope>NUCLEOTIDE SEQUENCE [LARGE SCALE GENOMIC DNA]</scope>
    <source>
        <strain evidence="7 8">CENA67</strain>
    </source>
</reference>
<evidence type="ECO:0000256" key="2">
    <source>
        <dbReference type="ARBA" id="ARBA00008900"/>
    </source>
</evidence>
<evidence type="ECO:0000313" key="8">
    <source>
        <dbReference type="Proteomes" id="UP000632766"/>
    </source>
</evidence>
<dbReference type="EMBL" id="JAECZC010000102">
    <property type="protein sequence ID" value="MBH8566778.1"/>
    <property type="molecule type" value="Genomic_DNA"/>
</dbReference>
<dbReference type="GO" id="GO:0070497">
    <property type="term" value="F:6-carboxytetrahydropterin synthase activity"/>
    <property type="evidence" value="ECO:0007669"/>
    <property type="project" value="UniProtKB-EC"/>
</dbReference>
<name>A0A8J7I0M9_9NOST</name>
<organism evidence="7 8">
    <name type="scientific">Amazonocrinis nigriterrae CENA67</name>
    <dbReference type="NCBI Taxonomy" id="2794033"/>
    <lineage>
        <taxon>Bacteria</taxon>
        <taxon>Bacillati</taxon>
        <taxon>Cyanobacteriota</taxon>
        <taxon>Cyanophyceae</taxon>
        <taxon>Nostocales</taxon>
        <taxon>Nostocaceae</taxon>
        <taxon>Amazonocrinis</taxon>
        <taxon>Amazonocrinis nigriterrae</taxon>
    </lineage>
</organism>
<dbReference type="InterPro" id="IPR007115">
    <property type="entry name" value="6-PTP_synth/QueD"/>
</dbReference>
<evidence type="ECO:0000313" key="7">
    <source>
        <dbReference type="EMBL" id="MBH8566778.1"/>
    </source>
</evidence>
<evidence type="ECO:0000256" key="6">
    <source>
        <dbReference type="ARBA" id="ARBA00048807"/>
    </source>
</evidence>
<evidence type="ECO:0000256" key="5">
    <source>
        <dbReference type="ARBA" id="ARBA00031449"/>
    </source>
</evidence>
<proteinExistence type="inferred from homology"/>
<comment type="caution">
    <text evidence="7">The sequence shown here is derived from an EMBL/GenBank/DDBJ whole genome shotgun (WGS) entry which is preliminary data.</text>
</comment>
<dbReference type="Proteomes" id="UP000632766">
    <property type="component" value="Unassembled WGS sequence"/>
</dbReference>
<dbReference type="EC" id="4.1.2.50" evidence="3"/>
<evidence type="ECO:0000256" key="4">
    <source>
        <dbReference type="ARBA" id="ARBA00018141"/>
    </source>
</evidence>
<protein>
    <recommendedName>
        <fullName evidence="4">6-carboxy-5,6,7,8-tetrahydropterin synthase</fullName>
        <ecNumber evidence="3">4.1.2.50</ecNumber>
    </recommendedName>
    <alternativeName>
        <fullName evidence="5">Queuosine biosynthesis protein QueD</fullName>
    </alternativeName>
</protein>
<keyword evidence="8" id="KW-1185">Reference proteome</keyword>
<dbReference type="SUPFAM" id="SSF55620">
    <property type="entry name" value="Tetrahydrobiopterin biosynthesis enzymes-like"/>
    <property type="match status" value="1"/>
</dbReference>
<dbReference type="AlphaFoldDB" id="A0A8J7I0M9"/>
<evidence type="ECO:0000256" key="1">
    <source>
        <dbReference type="ARBA" id="ARBA00005061"/>
    </source>
</evidence>
<comment type="similarity">
    <text evidence="2">Belongs to the PTPS family. QueD subfamily.</text>
</comment>
<dbReference type="UniPathway" id="UPA00391"/>
<comment type="pathway">
    <text evidence="1">Purine metabolism; 7-cyano-7-deazaguanine biosynthesis.</text>
</comment>
<gene>
    <name evidence="7" type="ORF">I8748_32295</name>
</gene>
<accession>A0A8J7I0M9</accession>
<dbReference type="InterPro" id="IPR038418">
    <property type="entry name" value="6-PTP_synth/QueD_sf"/>
</dbReference>
<dbReference type="Gene3D" id="3.30.479.10">
    <property type="entry name" value="6-pyruvoyl tetrahydropterin synthase/QueD"/>
    <property type="match status" value="1"/>
</dbReference>
<dbReference type="Pfam" id="PF01242">
    <property type="entry name" value="PTPS"/>
    <property type="match status" value="1"/>
</dbReference>
<sequence>MTYLPFKYETTAKMIAKYIYDVTKKQVPSDLQLKVAVSETPNSWVEYKDD</sequence>
<comment type="catalytic activity">
    <reaction evidence="6">
        <text>7,8-dihydroneopterin 3'-triphosphate + H2O = 6-carboxy-5,6,7,8-tetrahydropterin + triphosphate + acetaldehyde + 2 H(+)</text>
        <dbReference type="Rhea" id="RHEA:27966"/>
        <dbReference type="ChEBI" id="CHEBI:15343"/>
        <dbReference type="ChEBI" id="CHEBI:15377"/>
        <dbReference type="ChEBI" id="CHEBI:15378"/>
        <dbReference type="ChEBI" id="CHEBI:18036"/>
        <dbReference type="ChEBI" id="CHEBI:58462"/>
        <dbReference type="ChEBI" id="CHEBI:61032"/>
        <dbReference type="EC" id="4.1.2.50"/>
    </reaction>
</comment>
<evidence type="ECO:0000256" key="3">
    <source>
        <dbReference type="ARBA" id="ARBA00012982"/>
    </source>
</evidence>